<proteinExistence type="predicted"/>
<organism evidence="1">
    <name type="scientific">marine metagenome</name>
    <dbReference type="NCBI Taxonomy" id="408172"/>
    <lineage>
        <taxon>unclassified sequences</taxon>
        <taxon>metagenomes</taxon>
        <taxon>ecological metagenomes</taxon>
    </lineage>
</organism>
<sequence length="102" mass="10696">METRRSLLAAPETGSGFVALLAGALRGAGRPAAQGLAADRLAARKAWLEGGRQPAEIDATGGSALKLAWDSLDRFDRFVLLHLARKGRRREFGSAAGALGLL</sequence>
<reference evidence="1" key="1">
    <citation type="submission" date="2018-05" db="EMBL/GenBank/DDBJ databases">
        <authorList>
            <person name="Lanie J.A."/>
            <person name="Ng W.-L."/>
            <person name="Kazmierczak K.M."/>
            <person name="Andrzejewski T.M."/>
            <person name="Davidsen T.M."/>
            <person name="Wayne K.J."/>
            <person name="Tettelin H."/>
            <person name="Glass J.I."/>
            <person name="Rusch D."/>
            <person name="Podicherti R."/>
            <person name="Tsui H.-C.T."/>
            <person name="Winkler M.E."/>
        </authorList>
    </citation>
    <scope>NUCLEOTIDE SEQUENCE</scope>
</reference>
<evidence type="ECO:0000313" key="1">
    <source>
        <dbReference type="EMBL" id="SVE44496.1"/>
    </source>
</evidence>
<name>A0A383DJ20_9ZZZZ</name>
<dbReference type="AlphaFoldDB" id="A0A383DJ20"/>
<dbReference type="EMBL" id="UINC01217758">
    <property type="protein sequence ID" value="SVE44496.1"/>
    <property type="molecule type" value="Genomic_DNA"/>
</dbReference>
<accession>A0A383DJ20</accession>
<protein>
    <submittedName>
        <fullName evidence="1">Uncharacterized protein</fullName>
    </submittedName>
</protein>
<gene>
    <name evidence="1" type="ORF">METZ01_LOCUS497350</name>
</gene>